<name>A0AAD9QQG5_ACRCE</name>
<feature type="compositionally biased region" description="Basic and acidic residues" evidence="1">
    <location>
        <begin position="175"/>
        <end position="190"/>
    </location>
</feature>
<gene>
    <name evidence="2" type="ORF">P5673_010614</name>
</gene>
<feature type="compositionally biased region" description="Acidic residues" evidence="1">
    <location>
        <begin position="101"/>
        <end position="137"/>
    </location>
</feature>
<sequence>MQTKEARQPVRMALEMHKGTDSIDDCSGMNDESIEKEKHQSKVPRRTALMDKEVMFDSEEDDTIDISEIVCEALMRSQHPRNCKQGRAVYIASSDDSPMTTDDDCLSSEYDPDDDNGNTDDDDDEDEFQSSENDEENLSTSRSKQANIFKKVVRAKNACSSASDSEDVIDDIEEQVKPTETPSEKEEGQKEGPQLLRSNGAQEQVEVDKSEKSGTTPNVSISASKAHMCMFCEQQFQKLSRHQRRRHKEEPSVAAAMKMKDGSDEQILAFEKIRLLGDYHHNCNVLALGEGELIVVRNPSKPTSQAKFLPCPHCLGFFEGDALWRHCLICQHKTAPDEKKWKKVQAEAKLLLPTCSVSTADIDAHLYKNVISSMRNDTISSVARQDQLITNFGAAILEKVGIKNANFVSQRMRQLARLLQTLRVQSKRTDACLEEFIDTSMFDAVVDAVKDLCRFDAESRLEIGIPSLALKLGHNLKRCAQVLKSSALRRKDDETIKRAKRFLDLYEADWTSKISSRSLASLLSRKQDKIEYLPLAEDLSFLRKHLDPKIVALSKVLTETKTVESWNKLAKATLARIIIFNKRRSGETATLEIEQLRRRPDWSKCSSSLKESLTPLERRLCERLDLIEISGKRSRKVPILLTPETKTAVELLIEKRPDSIPQENKFVFARATKGSLGHLRGWDSVSDNVKEIQASLKKPKEITSTKLRKYIATVSQAAALTEVDVDWLARHLGHDVRVHREFYRLHESTAELAKVCKLLMAVDSGNIKGVLGKSLAEMTVEDIPDITDGSDGEDKGMKTLRIR</sequence>
<keyword evidence="3" id="KW-1185">Reference proteome</keyword>
<evidence type="ECO:0000313" key="3">
    <source>
        <dbReference type="Proteomes" id="UP001249851"/>
    </source>
</evidence>
<reference evidence="2" key="2">
    <citation type="journal article" date="2023" name="Science">
        <title>Genomic signatures of disease resistance in endangered staghorn corals.</title>
        <authorList>
            <person name="Vollmer S.V."/>
            <person name="Selwyn J.D."/>
            <person name="Despard B.A."/>
            <person name="Roesel C.L."/>
        </authorList>
    </citation>
    <scope>NUCLEOTIDE SEQUENCE</scope>
    <source>
        <strain evidence="2">K2</strain>
    </source>
</reference>
<feature type="region of interest" description="Disordered" evidence="1">
    <location>
        <begin position="175"/>
        <end position="219"/>
    </location>
</feature>
<accession>A0AAD9QQG5</accession>
<feature type="region of interest" description="Disordered" evidence="1">
    <location>
        <begin position="90"/>
        <end position="146"/>
    </location>
</feature>
<dbReference type="GO" id="GO:0015074">
    <property type="term" value="P:DNA integration"/>
    <property type="evidence" value="ECO:0007669"/>
    <property type="project" value="InterPro"/>
</dbReference>
<evidence type="ECO:0000256" key="1">
    <source>
        <dbReference type="SAM" id="MobiDB-lite"/>
    </source>
</evidence>
<dbReference type="AlphaFoldDB" id="A0AAD9QQG5"/>
<dbReference type="EMBL" id="JARQWQ010000019">
    <property type="protein sequence ID" value="KAK2565527.1"/>
    <property type="molecule type" value="Genomic_DNA"/>
</dbReference>
<feature type="region of interest" description="Disordered" evidence="1">
    <location>
        <begin position="15"/>
        <end position="45"/>
    </location>
</feature>
<comment type="caution">
    <text evidence="2">The sequence shown here is derived from an EMBL/GenBank/DDBJ whole genome shotgun (WGS) entry which is preliminary data.</text>
</comment>
<dbReference type="Proteomes" id="UP001249851">
    <property type="component" value="Unassembled WGS sequence"/>
</dbReference>
<reference evidence="2" key="1">
    <citation type="journal article" date="2023" name="G3 (Bethesda)">
        <title>Whole genome assembly and annotation of the endangered Caribbean coral Acropora cervicornis.</title>
        <authorList>
            <person name="Selwyn J.D."/>
            <person name="Vollmer S.V."/>
        </authorList>
    </citation>
    <scope>NUCLEOTIDE SEQUENCE</scope>
    <source>
        <strain evidence="2">K2</strain>
    </source>
</reference>
<dbReference type="GO" id="GO:0006310">
    <property type="term" value="P:DNA recombination"/>
    <property type="evidence" value="ECO:0007669"/>
    <property type="project" value="InterPro"/>
</dbReference>
<dbReference type="Gene3D" id="1.10.443.10">
    <property type="entry name" value="Intergrase catalytic core"/>
    <property type="match status" value="1"/>
</dbReference>
<dbReference type="InterPro" id="IPR013762">
    <property type="entry name" value="Integrase-like_cat_sf"/>
</dbReference>
<protein>
    <submittedName>
        <fullName evidence="2">Uncharacterized protein</fullName>
    </submittedName>
</protein>
<evidence type="ECO:0000313" key="2">
    <source>
        <dbReference type="EMBL" id="KAK2565527.1"/>
    </source>
</evidence>
<organism evidence="2 3">
    <name type="scientific">Acropora cervicornis</name>
    <name type="common">Staghorn coral</name>
    <dbReference type="NCBI Taxonomy" id="6130"/>
    <lineage>
        <taxon>Eukaryota</taxon>
        <taxon>Metazoa</taxon>
        <taxon>Cnidaria</taxon>
        <taxon>Anthozoa</taxon>
        <taxon>Hexacorallia</taxon>
        <taxon>Scleractinia</taxon>
        <taxon>Astrocoeniina</taxon>
        <taxon>Acroporidae</taxon>
        <taxon>Acropora</taxon>
    </lineage>
</organism>
<proteinExistence type="predicted"/>
<dbReference type="GO" id="GO:0003677">
    <property type="term" value="F:DNA binding"/>
    <property type="evidence" value="ECO:0007669"/>
    <property type="project" value="InterPro"/>
</dbReference>
<dbReference type="PANTHER" id="PTHR33480">
    <property type="entry name" value="SET DOMAIN-CONTAINING PROTEIN-RELATED"/>
    <property type="match status" value="1"/>
</dbReference>